<sequence>MVTDDRLRNRVVYSKNAYTECIYCGEESGTRDHVPSKVFLNKPFPENLPTLPACIKCNNSYSNDELVVSLLVQLLKQKHYGSEYSFSEEIMSRIENERNVDIVNNIRDSISSGQVSKFHNQILNVLAKLAIGHLVWEISEGYYVDEESTSCSVSLSYSFLNDMHKQEINEFSSYFIITNETLPELGSRAYDERILVFESDGVEPQLLLDWVEVQPLEYKYTCYKFVNEIVVKMVINNLLFAEVTLKNAYS</sequence>
<name>A0A396S4D1_9BACL</name>
<evidence type="ECO:0008006" key="3">
    <source>
        <dbReference type="Google" id="ProtNLM"/>
    </source>
</evidence>
<evidence type="ECO:0000313" key="1">
    <source>
        <dbReference type="EMBL" id="RHW33402.1"/>
    </source>
</evidence>
<keyword evidence="2" id="KW-1185">Reference proteome</keyword>
<dbReference type="Proteomes" id="UP000265692">
    <property type="component" value="Unassembled WGS sequence"/>
</dbReference>
<evidence type="ECO:0000313" key="2">
    <source>
        <dbReference type="Proteomes" id="UP000265692"/>
    </source>
</evidence>
<dbReference type="EMBL" id="QWEI01000010">
    <property type="protein sequence ID" value="RHW33402.1"/>
    <property type="molecule type" value="Genomic_DNA"/>
</dbReference>
<comment type="caution">
    <text evidence="1">The sequence shown here is derived from an EMBL/GenBank/DDBJ whole genome shotgun (WGS) entry which is preliminary data.</text>
</comment>
<gene>
    <name evidence="1" type="ORF">D1B33_15250</name>
</gene>
<dbReference type="AlphaFoldDB" id="A0A396S4D1"/>
<protein>
    <recommendedName>
        <fullName evidence="3">HNH endonuclease</fullName>
    </recommendedName>
</protein>
<accession>A0A396S4D1</accession>
<organism evidence="1 2">
    <name type="scientific">Ureibacillus yapensis</name>
    <dbReference type="NCBI Taxonomy" id="2304605"/>
    <lineage>
        <taxon>Bacteria</taxon>
        <taxon>Bacillati</taxon>
        <taxon>Bacillota</taxon>
        <taxon>Bacilli</taxon>
        <taxon>Bacillales</taxon>
        <taxon>Caryophanaceae</taxon>
        <taxon>Ureibacillus</taxon>
    </lineage>
</organism>
<proteinExistence type="predicted"/>
<reference evidence="1 2" key="1">
    <citation type="submission" date="2018-08" db="EMBL/GenBank/DDBJ databases">
        <title>Lysinibacillus sp. YLB-03 draft genome sequence.</title>
        <authorList>
            <person name="Yu L."/>
        </authorList>
    </citation>
    <scope>NUCLEOTIDE SEQUENCE [LARGE SCALE GENOMIC DNA]</scope>
    <source>
        <strain evidence="1 2">YLB-03</strain>
    </source>
</reference>